<accession>A0ABQ4GID7</accession>
<sequence length="121" mass="12680">MDTVLAIVVDPPGASSSVTFAGVTPGAANAVPTPAISIAPAAATHTAARNLRVVLTVSFLLVWRYATTNSGLLAVQNFYDCATREPSPRWRNRIPIAFVDDLGDIFGAAVDQRGGVATVIW</sequence>
<keyword evidence="2" id="KW-1185">Reference proteome</keyword>
<evidence type="ECO:0000313" key="2">
    <source>
        <dbReference type="Proteomes" id="UP000660454"/>
    </source>
</evidence>
<dbReference type="Proteomes" id="UP000660454">
    <property type="component" value="Unassembled WGS sequence"/>
</dbReference>
<comment type="caution">
    <text evidence="1">The sequence shown here is derived from an EMBL/GenBank/DDBJ whole genome shotgun (WGS) entry which is preliminary data.</text>
</comment>
<dbReference type="EMBL" id="BOOF01000007">
    <property type="protein sequence ID" value="GIH61172.1"/>
    <property type="molecule type" value="Genomic_DNA"/>
</dbReference>
<reference evidence="1 2" key="1">
    <citation type="submission" date="2021-01" db="EMBL/GenBank/DDBJ databases">
        <title>Whole genome shotgun sequence of Microbispora siamensis NBRC 104113.</title>
        <authorList>
            <person name="Komaki H."/>
            <person name="Tamura T."/>
        </authorList>
    </citation>
    <scope>NUCLEOTIDE SEQUENCE [LARGE SCALE GENOMIC DNA]</scope>
    <source>
        <strain evidence="1 2">NBRC 104113</strain>
    </source>
</reference>
<organism evidence="1 2">
    <name type="scientific">Microbispora siamensis</name>
    <dbReference type="NCBI Taxonomy" id="564413"/>
    <lineage>
        <taxon>Bacteria</taxon>
        <taxon>Bacillati</taxon>
        <taxon>Actinomycetota</taxon>
        <taxon>Actinomycetes</taxon>
        <taxon>Streptosporangiales</taxon>
        <taxon>Streptosporangiaceae</taxon>
        <taxon>Microbispora</taxon>
    </lineage>
</organism>
<name>A0ABQ4GID7_9ACTN</name>
<proteinExistence type="predicted"/>
<evidence type="ECO:0000313" key="1">
    <source>
        <dbReference type="EMBL" id="GIH61172.1"/>
    </source>
</evidence>
<gene>
    <name evidence="1" type="ORF">Msi02_19890</name>
</gene>
<protein>
    <submittedName>
        <fullName evidence="1">Uncharacterized protein</fullName>
    </submittedName>
</protein>